<name>A0AAD5D6Q7_AMBAR</name>
<dbReference type="Proteomes" id="UP001206925">
    <property type="component" value="Unassembled WGS sequence"/>
</dbReference>
<proteinExistence type="predicted"/>
<evidence type="ECO:0000313" key="2">
    <source>
        <dbReference type="Proteomes" id="UP001206925"/>
    </source>
</evidence>
<reference evidence="1" key="1">
    <citation type="submission" date="2022-06" db="EMBL/GenBank/DDBJ databases">
        <title>Uncovering the hologenomic basis of an extraordinary plant invasion.</title>
        <authorList>
            <person name="Bieker V.C."/>
            <person name="Martin M.D."/>
            <person name="Gilbert T."/>
            <person name="Hodgins K."/>
            <person name="Battlay P."/>
            <person name="Petersen B."/>
            <person name="Wilson J."/>
        </authorList>
    </citation>
    <scope>NUCLEOTIDE SEQUENCE</scope>
    <source>
        <strain evidence="1">AA19_3_7</strain>
        <tissue evidence="1">Leaf</tissue>
    </source>
</reference>
<accession>A0AAD5D6Q7</accession>
<organism evidence="1 2">
    <name type="scientific">Ambrosia artemisiifolia</name>
    <name type="common">Common ragweed</name>
    <dbReference type="NCBI Taxonomy" id="4212"/>
    <lineage>
        <taxon>Eukaryota</taxon>
        <taxon>Viridiplantae</taxon>
        <taxon>Streptophyta</taxon>
        <taxon>Embryophyta</taxon>
        <taxon>Tracheophyta</taxon>
        <taxon>Spermatophyta</taxon>
        <taxon>Magnoliopsida</taxon>
        <taxon>eudicotyledons</taxon>
        <taxon>Gunneridae</taxon>
        <taxon>Pentapetalae</taxon>
        <taxon>asterids</taxon>
        <taxon>campanulids</taxon>
        <taxon>Asterales</taxon>
        <taxon>Asteraceae</taxon>
        <taxon>Asteroideae</taxon>
        <taxon>Heliantheae alliance</taxon>
        <taxon>Heliantheae</taxon>
        <taxon>Ambrosia</taxon>
    </lineage>
</organism>
<comment type="caution">
    <text evidence="1">The sequence shown here is derived from an EMBL/GenBank/DDBJ whole genome shotgun (WGS) entry which is preliminary data.</text>
</comment>
<sequence>MSPLWELVRALMQTNKRPSPPSNKVTSNLPPHLIGDALGAWTFNLDLQKWGEFGFIAFSKKRFSVFAMSSVANEALTFIPAASIFFPEAIRKQVLDFVII</sequence>
<evidence type="ECO:0000313" key="1">
    <source>
        <dbReference type="EMBL" id="KAI7753904.1"/>
    </source>
</evidence>
<dbReference type="EMBL" id="JAMZMK010005175">
    <property type="protein sequence ID" value="KAI7753904.1"/>
    <property type="molecule type" value="Genomic_DNA"/>
</dbReference>
<gene>
    <name evidence="1" type="ORF">M8C21_023578</name>
</gene>
<dbReference type="AlphaFoldDB" id="A0AAD5D6Q7"/>
<keyword evidence="2" id="KW-1185">Reference proteome</keyword>
<protein>
    <submittedName>
        <fullName evidence="1">Uncharacterized protein</fullName>
    </submittedName>
</protein>